<sequence length="394" mass="43351">MSTSEESALSVGPVEEGDASVAPVTAALSDDARGERAARENTRELGNEIALSGEIVRVDVDLLGQGEHMMKPAGKDDAGPVHLAVAEVDGMGSEGVEIGERGGRQDGINTPVSDEKPRQDDDALVPDAHAAQDITWGGGTGIAAPPVRILVRCLSHKIPGPRSSRKFTMAGIICRHYFKRDYSPDVDKISVMGLEDIDGKKVRFLLESGTLTDTTAVDSVTSLAFKWTGEKLVSRDLDLRTRAYLRTLPFKHQPPGAATSTPSRRRSVEELRENMTDHEWNQYMQEFLKRRLQYEMVAGNLVKSWARDHPDLFFDVMQEYVAQKRWHKLVLTLAEEKWTEAKKDRDQPASFLSLMEVVLDRMGKDRAAGEVPASTVAGVKRTTGEMAEIPNAGT</sequence>
<dbReference type="EMBL" id="KV875107">
    <property type="protein sequence ID" value="OIW23285.1"/>
    <property type="molecule type" value="Genomic_DNA"/>
</dbReference>
<dbReference type="Proteomes" id="UP000182658">
    <property type="component" value="Unassembled WGS sequence"/>
</dbReference>
<proteinExistence type="predicted"/>
<evidence type="ECO:0000256" key="1">
    <source>
        <dbReference type="SAM" id="MobiDB-lite"/>
    </source>
</evidence>
<dbReference type="OrthoDB" id="4907064at2759"/>
<evidence type="ECO:0000313" key="2">
    <source>
        <dbReference type="EMBL" id="OIW23285.1"/>
    </source>
</evidence>
<feature type="compositionally biased region" description="Basic and acidic residues" evidence="1">
    <location>
        <begin position="30"/>
        <end position="41"/>
    </location>
</feature>
<dbReference type="AlphaFoldDB" id="A0A1J7I786"/>
<feature type="region of interest" description="Disordered" evidence="1">
    <location>
        <begin position="1"/>
        <end position="41"/>
    </location>
</feature>
<protein>
    <submittedName>
        <fullName evidence="2">Uncharacterized protein</fullName>
    </submittedName>
</protein>
<accession>A0A1J7I786</accession>
<evidence type="ECO:0000313" key="3">
    <source>
        <dbReference type="Proteomes" id="UP000182658"/>
    </source>
</evidence>
<dbReference type="InParanoid" id="A0A1J7I786"/>
<name>A0A1J7I786_9PEZI</name>
<organism evidence="2 3">
    <name type="scientific">Coniochaeta ligniaria NRRL 30616</name>
    <dbReference type="NCBI Taxonomy" id="1408157"/>
    <lineage>
        <taxon>Eukaryota</taxon>
        <taxon>Fungi</taxon>
        <taxon>Dikarya</taxon>
        <taxon>Ascomycota</taxon>
        <taxon>Pezizomycotina</taxon>
        <taxon>Sordariomycetes</taxon>
        <taxon>Sordariomycetidae</taxon>
        <taxon>Coniochaetales</taxon>
        <taxon>Coniochaetaceae</taxon>
        <taxon>Coniochaeta</taxon>
    </lineage>
</organism>
<gene>
    <name evidence="2" type="ORF">CONLIGDRAFT_637731</name>
</gene>
<reference evidence="2 3" key="1">
    <citation type="submission" date="2016-10" db="EMBL/GenBank/DDBJ databases">
        <title>Draft genome sequence of Coniochaeta ligniaria NRRL30616, a lignocellulolytic fungus for bioabatement of inhibitors in plant biomass hydrolysates.</title>
        <authorList>
            <consortium name="DOE Joint Genome Institute"/>
            <person name="Jimenez D.J."/>
            <person name="Hector R.E."/>
            <person name="Riley R."/>
            <person name="Sun H."/>
            <person name="Grigoriev I.V."/>
            <person name="Van Elsas J.D."/>
            <person name="Nichols N.N."/>
        </authorList>
    </citation>
    <scope>NUCLEOTIDE SEQUENCE [LARGE SCALE GENOMIC DNA]</scope>
    <source>
        <strain evidence="2 3">NRRL 30616</strain>
    </source>
</reference>
<keyword evidence="3" id="KW-1185">Reference proteome</keyword>
<feature type="region of interest" description="Disordered" evidence="1">
    <location>
        <begin position="94"/>
        <end position="121"/>
    </location>
</feature>